<dbReference type="InterPro" id="IPR049163">
    <property type="entry name" value="Pif1-like_2B_dom"/>
</dbReference>
<dbReference type="EMBL" id="BQNB010011971">
    <property type="protein sequence ID" value="GJS97544.1"/>
    <property type="molecule type" value="Genomic_DNA"/>
</dbReference>
<keyword evidence="3" id="KW-0547">Nucleotide-binding</keyword>
<keyword evidence="3" id="KW-0067">ATP-binding</keyword>
<feature type="region of interest" description="Disordered" evidence="1">
    <location>
        <begin position="161"/>
        <end position="205"/>
    </location>
</feature>
<name>A0ABQ5A4I4_9ASTR</name>
<evidence type="ECO:0000256" key="1">
    <source>
        <dbReference type="SAM" id="MobiDB-lite"/>
    </source>
</evidence>
<dbReference type="PANTHER" id="PTHR10492:SF57">
    <property type="entry name" value="ATP-DEPENDENT DNA HELICASE"/>
    <property type="match status" value="1"/>
</dbReference>
<feature type="compositionally biased region" description="Basic and acidic residues" evidence="1">
    <location>
        <begin position="184"/>
        <end position="193"/>
    </location>
</feature>
<dbReference type="Pfam" id="PF21530">
    <property type="entry name" value="Pif1_2B_dom"/>
    <property type="match status" value="1"/>
</dbReference>
<reference evidence="3" key="2">
    <citation type="submission" date="2022-01" db="EMBL/GenBank/DDBJ databases">
        <authorList>
            <person name="Yamashiro T."/>
            <person name="Shiraishi A."/>
            <person name="Satake H."/>
            <person name="Nakayama K."/>
        </authorList>
    </citation>
    <scope>NUCLEOTIDE SEQUENCE</scope>
</reference>
<dbReference type="GO" id="GO:0004386">
    <property type="term" value="F:helicase activity"/>
    <property type="evidence" value="ECO:0007669"/>
    <property type="project" value="UniProtKB-KW"/>
</dbReference>
<evidence type="ECO:0000313" key="4">
    <source>
        <dbReference type="Proteomes" id="UP001151760"/>
    </source>
</evidence>
<dbReference type="Proteomes" id="UP001151760">
    <property type="component" value="Unassembled WGS sequence"/>
</dbReference>
<dbReference type="PANTHER" id="PTHR10492">
    <property type="match status" value="1"/>
</dbReference>
<keyword evidence="4" id="KW-1185">Reference proteome</keyword>
<proteinExistence type="predicted"/>
<organism evidence="3 4">
    <name type="scientific">Tanacetum coccineum</name>
    <dbReference type="NCBI Taxonomy" id="301880"/>
    <lineage>
        <taxon>Eukaryota</taxon>
        <taxon>Viridiplantae</taxon>
        <taxon>Streptophyta</taxon>
        <taxon>Embryophyta</taxon>
        <taxon>Tracheophyta</taxon>
        <taxon>Spermatophyta</taxon>
        <taxon>Magnoliopsida</taxon>
        <taxon>eudicotyledons</taxon>
        <taxon>Gunneridae</taxon>
        <taxon>Pentapetalae</taxon>
        <taxon>asterids</taxon>
        <taxon>campanulids</taxon>
        <taxon>Asterales</taxon>
        <taxon>Asteraceae</taxon>
        <taxon>Asteroideae</taxon>
        <taxon>Anthemideae</taxon>
        <taxon>Anthemidinae</taxon>
        <taxon>Tanacetum</taxon>
    </lineage>
</organism>
<keyword evidence="3" id="KW-0378">Hydrolase</keyword>
<feature type="domain" description="DNA helicase Pif1-like 2B" evidence="2">
    <location>
        <begin position="98"/>
        <end position="144"/>
    </location>
</feature>
<sequence>MSESEQERSHWFAKWLLSIGSGELGEREEDDDGDTSWISIPPEYCEKAIVCPKNDTVDLINARHLLSVEGRRKIYLSNDEAIPLGGDTSETELLYPMEYLNTMNFLGFPPHELELKVGSPIMLLGNVNLSEGLCNGTRMIVKSLKSKVIKAQIITCTRVGDKTPGKIQRNPATASSKIPIRGPRNGENKKSGDPAHTLASKPNQL</sequence>
<dbReference type="InterPro" id="IPR027417">
    <property type="entry name" value="P-loop_NTPase"/>
</dbReference>
<protein>
    <submittedName>
        <fullName evidence="3">DNA helicase</fullName>
    </submittedName>
</protein>
<accession>A0ABQ5A4I4</accession>
<evidence type="ECO:0000313" key="3">
    <source>
        <dbReference type="EMBL" id="GJS97544.1"/>
    </source>
</evidence>
<reference evidence="3" key="1">
    <citation type="journal article" date="2022" name="Int. J. Mol. Sci.">
        <title>Draft Genome of Tanacetum Coccineum: Genomic Comparison of Closely Related Tanacetum-Family Plants.</title>
        <authorList>
            <person name="Yamashiro T."/>
            <person name="Shiraishi A."/>
            <person name="Nakayama K."/>
            <person name="Satake H."/>
        </authorList>
    </citation>
    <scope>NUCLEOTIDE SEQUENCE</scope>
</reference>
<dbReference type="SUPFAM" id="SSF52540">
    <property type="entry name" value="P-loop containing nucleoside triphosphate hydrolases"/>
    <property type="match status" value="1"/>
</dbReference>
<comment type="caution">
    <text evidence="3">The sequence shown here is derived from an EMBL/GenBank/DDBJ whole genome shotgun (WGS) entry which is preliminary data.</text>
</comment>
<keyword evidence="3" id="KW-0347">Helicase</keyword>
<evidence type="ECO:0000259" key="2">
    <source>
        <dbReference type="Pfam" id="PF21530"/>
    </source>
</evidence>
<gene>
    <name evidence="3" type="ORF">Tco_0804512</name>
</gene>